<evidence type="ECO:0000313" key="7">
    <source>
        <dbReference type="Proteomes" id="UP000676169"/>
    </source>
</evidence>
<feature type="binding site" evidence="4">
    <location>
        <position position="53"/>
    </location>
    <ligand>
        <name>1-deoxy-D-xylulose 5-phosphate</name>
        <dbReference type="ChEBI" id="CHEBI:57792"/>
    </ligand>
</feature>
<keyword evidence="2 4" id="KW-0808">Transferase</keyword>
<dbReference type="AlphaFoldDB" id="A0A975J1R9"/>
<dbReference type="GO" id="GO:0008615">
    <property type="term" value="P:pyridoxine biosynthetic process"/>
    <property type="evidence" value="ECO:0007669"/>
    <property type="project" value="UniProtKB-UniRule"/>
</dbReference>
<dbReference type="CDD" id="cd00003">
    <property type="entry name" value="PNPsynthase"/>
    <property type="match status" value="1"/>
</dbReference>
<evidence type="ECO:0000313" key="6">
    <source>
        <dbReference type="EMBL" id="QUE52409.1"/>
    </source>
</evidence>
<dbReference type="Proteomes" id="UP000676169">
    <property type="component" value="Chromosome"/>
</dbReference>
<evidence type="ECO:0000256" key="4">
    <source>
        <dbReference type="HAMAP-Rule" id="MF_00279"/>
    </source>
</evidence>
<accession>A0A975J1R9</accession>
<comment type="subunit">
    <text evidence="4">Homooctamer; tetramer of dimers.</text>
</comment>
<proteinExistence type="inferred from homology"/>
<evidence type="ECO:0000256" key="3">
    <source>
        <dbReference type="ARBA" id="ARBA00023096"/>
    </source>
</evidence>
<dbReference type="KEGG" id="lamb:KBB96_05830"/>
<comment type="catalytic activity">
    <reaction evidence="4">
        <text>3-amino-2-oxopropyl phosphate + 1-deoxy-D-xylulose 5-phosphate = pyridoxine 5'-phosphate + phosphate + 2 H2O + H(+)</text>
        <dbReference type="Rhea" id="RHEA:15265"/>
        <dbReference type="ChEBI" id="CHEBI:15377"/>
        <dbReference type="ChEBI" id="CHEBI:15378"/>
        <dbReference type="ChEBI" id="CHEBI:43474"/>
        <dbReference type="ChEBI" id="CHEBI:57279"/>
        <dbReference type="ChEBI" id="CHEBI:57792"/>
        <dbReference type="ChEBI" id="CHEBI:58589"/>
        <dbReference type="EC" id="2.6.99.2"/>
    </reaction>
</comment>
<dbReference type="NCBIfam" id="NF003627">
    <property type="entry name" value="PRK05265.1-5"/>
    <property type="match status" value="1"/>
</dbReference>
<dbReference type="GO" id="GO:0005829">
    <property type="term" value="C:cytosol"/>
    <property type="evidence" value="ECO:0007669"/>
    <property type="project" value="TreeGrafter"/>
</dbReference>
<evidence type="ECO:0000256" key="2">
    <source>
        <dbReference type="ARBA" id="ARBA00022679"/>
    </source>
</evidence>
<dbReference type="HAMAP" id="MF_00279">
    <property type="entry name" value="PdxJ"/>
    <property type="match status" value="1"/>
</dbReference>
<dbReference type="InterPro" id="IPR004569">
    <property type="entry name" value="PyrdxlP_synth_PdxJ"/>
</dbReference>
<protein>
    <recommendedName>
        <fullName evidence="4 5">Pyridoxine 5'-phosphate synthase</fullName>
        <shortName evidence="4">PNP synthase</shortName>
        <ecNumber evidence="4 5">2.6.99.2</ecNumber>
    </recommendedName>
</protein>
<dbReference type="Gene3D" id="3.20.20.70">
    <property type="entry name" value="Aldolase class I"/>
    <property type="match status" value="1"/>
</dbReference>
<dbReference type="GO" id="GO:0033856">
    <property type="term" value="F:pyridoxine 5'-phosphate synthase activity"/>
    <property type="evidence" value="ECO:0007669"/>
    <property type="project" value="UniProtKB-UniRule"/>
</dbReference>
<evidence type="ECO:0000256" key="5">
    <source>
        <dbReference type="NCBIfam" id="TIGR00559"/>
    </source>
</evidence>
<feature type="binding site" evidence="4">
    <location>
        <position position="199"/>
    </location>
    <ligand>
        <name>3-amino-2-oxopropyl phosphate</name>
        <dbReference type="ChEBI" id="CHEBI:57279"/>
    </ligand>
</feature>
<keyword evidence="7" id="KW-1185">Reference proteome</keyword>
<dbReference type="EMBL" id="CP073100">
    <property type="protein sequence ID" value="QUE52409.1"/>
    <property type="molecule type" value="Genomic_DNA"/>
</dbReference>
<reference evidence="6" key="1">
    <citation type="submission" date="2021-04" db="EMBL/GenBank/DDBJ databases">
        <title>Luteolibacter sp. 32A isolated from the skin of an Anderson's salamander (Ambystoma andersonii).</title>
        <authorList>
            <person name="Spergser J."/>
            <person name="Busse H.-J."/>
        </authorList>
    </citation>
    <scope>NUCLEOTIDE SEQUENCE</scope>
    <source>
        <strain evidence="6">32A</strain>
    </source>
</reference>
<comment type="similarity">
    <text evidence="4">Belongs to the PNP synthase family.</text>
</comment>
<feature type="binding site" evidence="4">
    <location>
        <position position="8"/>
    </location>
    <ligand>
        <name>3-amino-2-oxopropyl phosphate</name>
        <dbReference type="ChEBI" id="CHEBI:57279"/>
    </ligand>
</feature>
<feature type="active site" description="Proton acceptor" evidence="4">
    <location>
        <position position="51"/>
    </location>
</feature>
<dbReference type="PANTHER" id="PTHR30456">
    <property type="entry name" value="PYRIDOXINE 5'-PHOSPHATE SYNTHASE"/>
    <property type="match status" value="1"/>
</dbReference>
<dbReference type="SUPFAM" id="SSF63892">
    <property type="entry name" value="Pyridoxine 5'-phosphate synthase"/>
    <property type="match status" value="1"/>
</dbReference>
<feature type="binding site" evidence="4">
    <location>
        <position position="19"/>
    </location>
    <ligand>
        <name>3-amino-2-oxopropyl phosphate</name>
        <dbReference type="ChEBI" id="CHEBI:57279"/>
    </ligand>
</feature>
<sequence>MSLLLGVNIDHVATLRQARYALLPDSPNAEPSPLEAAYDAIGGGADSITVHVRSDRRHMQDRDAREIRAEIGVPLNFEMGITEEMIALALELRPEFACLVPETREEVTTEGGLDVVGRRRETGDCIRRLQAAGIRVSLFIDPDLDQVKASAELGAEMVELHTGCFANADADAVDAEVQRLAEAASLGNSLGLQINAGHGINYGNLFRLFEVPHLVELNIGHSIVSRALKVGMAEAVRQMKQLMSTYRGGSCD</sequence>
<comment type="pathway">
    <text evidence="4">Cofactor biosynthesis; pyridoxine 5'-phosphate biosynthesis; pyridoxine 5'-phosphate from D-erythrose 4-phosphate: step 5/5.</text>
</comment>
<gene>
    <name evidence="4" type="primary">pdxJ</name>
    <name evidence="6" type="ORF">KBB96_05830</name>
</gene>
<feature type="active site" description="Proton donor" evidence="4">
    <location>
        <position position="198"/>
    </location>
</feature>
<feature type="active site" description="Proton acceptor" evidence="4">
    <location>
        <position position="78"/>
    </location>
</feature>
<keyword evidence="1 4" id="KW-0963">Cytoplasm</keyword>
<comment type="function">
    <text evidence="4">Catalyzes the complicated ring closure reaction between the two acyclic compounds 1-deoxy-D-xylulose-5-phosphate (DXP) and 3-amino-2-oxopropyl phosphate (1-amino-acetone-3-phosphate or AAP) to form pyridoxine 5'-phosphate (PNP) and inorganic phosphate.</text>
</comment>
<feature type="binding site" evidence="4">
    <location>
        <begin position="220"/>
        <end position="221"/>
    </location>
    <ligand>
        <name>3-amino-2-oxopropyl phosphate</name>
        <dbReference type="ChEBI" id="CHEBI:57279"/>
    </ligand>
</feature>
<dbReference type="NCBIfam" id="TIGR00559">
    <property type="entry name" value="pdxJ"/>
    <property type="match status" value="1"/>
</dbReference>
<dbReference type="NCBIfam" id="NF003625">
    <property type="entry name" value="PRK05265.1-3"/>
    <property type="match status" value="1"/>
</dbReference>
<comment type="subcellular location">
    <subcellularLocation>
        <location evidence="4">Cytoplasm</location>
    </subcellularLocation>
</comment>
<feature type="binding site" evidence="4">
    <location>
        <position position="58"/>
    </location>
    <ligand>
        <name>1-deoxy-D-xylulose 5-phosphate</name>
        <dbReference type="ChEBI" id="CHEBI:57792"/>
    </ligand>
</feature>
<feature type="binding site" evidence="4">
    <location>
        <begin position="10"/>
        <end position="11"/>
    </location>
    <ligand>
        <name>1-deoxy-D-xylulose 5-phosphate</name>
        <dbReference type="ChEBI" id="CHEBI:57792"/>
    </ligand>
</feature>
<dbReference type="InterPro" id="IPR036130">
    <property type="entry name" value="Pyridoxine-5'_phos_synth"/>
</dbReference>
<dbReference type="InterPro" id="IPR013785">
    <property type="entry name" value="Aldolase_TIM"/>
</dbReference>
<dbReference type="PANTHER" id="PTHR30456:SF0">
    <property type="entry name" value="PYRIDOXINE 5'-PHOSPHATE SYNTHASE"/>
    <property type="match status" value="1"/>
</dbReference>
<keyword evidence="3 4" id="KW-0664">Pyridoxine biosynthesis</keyword>
<organism evidence="6 7">
    <name type="scientific">Luteolibacter ambystomatis</name>
    <dbReference type="NCBI Taxonomy" id="2824561"/>
    <lineage>
        <taxon>Bacteria</taxon>
        <taxon>Pseudomonadati</taxon>
        <taxon>Verrucomicrobiota</taxon>
        <taxon>Verrucomicrobiia</taxon>
        <taxon>Verrucomicrobiales</taxon>
        <taxon>Verrucomicrobiaceae</taxon>
        <taxon>Luteolibacter</taxon>
    </lineage>
</organism>
<feature type="binding site" evidence="4">
    <location>
        <position position="108"/>
    </location>
    <ligand>
        <name>1-deoxy-D-xylulose 5-phosphate</name>
        <dbReference type="ChEBI" id="CHEBI:57792"/>
    </ligand>
</feature>
<feature type="site" description="Transition state stabilizer" evidence="4">
    <location>
        <position position="159"/>
    </location>
</feature>
<dbReference type="EC" id="2.6.99.2" evidence="4 5"/>
<name>A0A975J1R9_9BACT</name>
<dbReference type="Pfam" id="PF03740">
    <property type="entry name" value="PdxJ"/>
    <property type="match status" value="1"/>
</dbReference>
<evidence type="ECO:0000256" key="1">
    <source>
        <dbReference type="ARBA" id="ARBA00022490"/>
    </source>
</evidence>